<dbReference type="Pfam" id="PF00153">
    <property type="entry name" value="Mito_carr"/>
    <property type="match status" value="2"/>
</dbReference>
<dbReference type="PANTHER" id="PTHR46131">
    <property type="entry name" value="SD08549P"/>
    <property type="match status" value="1"/>
</dbReference>
<keyword evidence="15" id="KW-1185">Reference proteome</keyword>
<dbReference type="InterPro" id="IPR052465">
    <property type="entry name" value="Mito_NAD+_Carrier"/>
</dbReference>
<dbReference type="Gene3D" id="1.50.40.10">
    <property type="entry name" value="Mitochondrial carrier domain"/>
    <property type="match status" value="1"/>
</dbReference>
<evidence type="ECO:0000256" key="11">
    <source>
        <dbReference type="RuleBase" id="RU000488"/>
    </source>
</evidence>
<evidence type="ECO:0000256" key="8">
    <source>
        <dbReference type="ARBA" id="ARBA00023128"/>
    </source>
</evidence>
<evidence type="ECO:0000313" key="14">
    <source>
        <dbReference type="EMBL" id="KGB39446.1"/>
    </source>
</evidence>
<dbReference type="STRING" id="6185.A0A095AXN6"/>
<keyword evidence="7 12" id="KW-1133">Transmembrane helix</keyword>
<dbReference type="AlphaFoldDB" id="A0A095AXN6"/>
<organism evidence="14">
    <name type="scientific">Schistosoma haematobium</name>
    <name type="common">Blood fluke</name>
    <dbReference type="NCBI Taxonomy" id="6185"/>
    <lineage>
        <taxon>Eukaryota</taxon>
        <taxon>Metazoa</taxon>
        <taxon>Spiralia</taxon>
        <taxon>Lophotrochozoa</taxon>
        <taxon>Platyhelminthes</taxon>
        <taxon>Trematoda</taxon>
        <taxon>Digenea</taxon>
        <taxon>Strigeidida</taxon>
        <taxon>Schistosomatoidea</taxon>
        <taxon>Schistosomatidae</taxon>
        <taxon>Schistosoma</taxon>
    </lineage>
</organism>
<dbReference type="GO" id="GO:0005743">
    <property type="term" value="C:mitochondrial inner membrane"/>
    <property type="evidence" value="ECO:0007669"/>
    <property type="project" value="UniProtKB-SubCell"/>
</dbReference>
<evidence type="ECO:0000256" key="7">
    <source>
        <dbReference type="ARBA" id="ARBA00022989"/>
    </source>
</evidence>
<dbReference type="RefSeq" id="XP_051071062.1">
    <property type="nucleotide sequence ID" value="XM_051211031.1"/>
</dbReference>
<dbReference type="CTD" id="84225"/>
<evidence type="ECO:0000313" key="13">
    <source>
        <dbReference type="EMBL" id="KAH9590705.1"/>
    </source>
</evidence>
<sequence length="301" mass="34177">MRQEVEIPLSAPWHDGHKVNPPHYEFLFGAAAYSVSVVVLFPLYKTVFFQQLDGIPWIQALVRYRIEGVRMAYRGVLPPLLQRASSGALMFGVQSSSERFLVNHPVTFNYSPILHKIVSSALAGWSEAVLMPFERVQTLLQKKDYHDRYKNTFHALINVTSNHGVKELYRGLSPILVRNSAANGLYFCGHKWLNDIRVRRTCESTMERSLWNFALGGILGGTIGMVTFPLNVIKTRMQSNVGGSFIGFRPTLVSLVYEDSDKPNILRLFRGVPANFIRSVFSWGLITMTFHFLLEMNSMIC</sequence>
<dbReference type="GO" id="GO:0051724">
    <property type="term" value="F:NAD transmembrane transporter activity"/>
    <property type="evidence" value="ECO:0007669"/>
    <property type="project" value="TreeGrafter"/>
</dbReference>
<proteinExistence type="inferred from homology"/>
<evidence type="ECO:0000256" key="5">
    <source>
        <dbReference type="ARBA" id="ARBA00022737"/>
    </source>
</evidence>
<dbReference type="PANTHER" id="PTHR46131:SF1">
    <property type="entry name" value="SD08549P"/>
    <property type="match status" value="1"/>
</dbReference>
<comment type="similarity">
    <text evidence="2 11">Belongs to the mitochondrial carrier (TC 2.A.29) family.</text>
</comment>
<evidence type="ECO:0000256" key="3">
    <source>
        <dbReference type="ARBA" id="ARBA00022448"/>
    </source>
</evidence>
<dbReference type="InterPro" id="IPR018108">
    <property type="entry name" value="MCP_transmembrane"/>
</dbReference>
<feature type="repeat" description="Solcar" evidence="10">
    <location>
        <begin position="20"/>
        <end position="100"/>
    </location>
</feature>
<dbReference type="PROSITE" id="PS50920">
    <property type="entry name" value="SOLCAR"/>
    <property type="match status" value="3"/>
</dbReference>
<reference evidence="14" key="1">
    <citation type="journal article" date="2012" name="Nat. Genet.">
        <title>Whole-genome sequence of Schistosoma haematobium.</title>
        <authorList>
            <person name="Young N.D."/>
            <person name="Jex A.R."/>
            <person name="Li B."/>
            <person name="Liu S."/>
            <person name="Yang L."/>
            <person name="Xiong Z."/>
            <person name="Li Y."/>
            <person name="Cantacessi C."/>
            <person name="Hall R.S."/>
            <person name="Xu X."/>
            <person name="Chen F."/>
            <person name="Wu X."/>
            <person name="Zerlotini A."/>
            <person name="Oliveira G."/>
            <person name="Hofmann A."/>
            <person name="Zhang G."/>
            <person name="Fang X."/>
            <person name="Kang Y."/>
            <person name="Campbell B.E."/>
            <person name="Loukas A."/>
            <person name="Ranganathan S."/>
            <person name="Rollinson D."/>
            <person name="Rinaldi G."/>
            <person name="Brindley P.J."/>
            <person name="Yang H."/>
            <person name="Wang J."/>
            <person name="Wang J."/>
            <person name="Gasser R.B."/>
        </authorList>
    </citation>
    <scope>NUCLEOTIDE SEQUENCE [LARGE SCALE GENOMIC DNA]</scope>
</reference>
<feature type="repeat" description="Solcar" evidence="10">
    <location>
        <begin position="207"/>
        <end position="296"/>
    </location>
</feature>
<keyword evidence="3 11" id="KW-0813">Transport</keyword>
<feature type="transmembrane region" description="Helical" evidence="12">
    <location>
        <begin position="26"/>
        <end position="44"/>
    </location>
</feature>
<evidence type="ECO:0000256" key="1">
    <source>
        <dbReference type="ARBA" id="ARBA00004448"/>
    </source>
</evidence>
<reference evidence="13" key="3">
    <citation type="submission" date="2021-06" db="EMBL/GenBank/DDBJ databases">
        <title>Chromosome-level genome assembly for S. haematobium.</title>
        <authorList>
            <person name="Stroehlein A.J."/>
        </authorList>
    </citation>
    <scope>NUCLEOTIDE SEQUENCE</scope>
</reference>
<dbReference type="PRINTS" id="PR00926">
    <property type="entry name" value="MITOCARRIER"/>
</dbReference>
<evidence type="ECO:0000256" key="12">
    <source>
        <dbReference type="SAM" id="Phobius"/>
    </source>
</evidence>
<gene>
    <name evidence="13" type="primary">ZMYND15</name>
    <name evidence="13" type="ORF">MS3_00003286</name>
    <name evidence="14" type="ORF">MS3_07880</name>
</gene>
<feature type="repeat" description="Solcar" evidence="10">
    <location>
        <begin position="111"/>
        <end position="196"/>
    </location>
</feature>
<feature type="transmembrane region" description="Helical" evidence="12">
    <location>
        <begin position="276"/>
        <end position="294"/>
    </location>
</feature>
<evidence type="ECO:0000313" key="15">
    <source>
        <dbReference type="Proteomes" id="UP000471633"/>
    </source>
</evidence>
<name>A0A095AXN6_SCHHA</name>
<dbReference type="KEGG" id="shx:MS3_00003286"/>
<keyword evidence="9 10" id="KW-0472">Membrane</keyword>
<dbReference type="SUPFAM" id="SSF103506">
    <property type="entry name" value="Mitochondrial carrier"/>
    <property type="match status" value="1"/>
</dbReference>
<dbReference type="EMBL" id="AMPZ03000002">
    <property type="protein sequence ID" value="KAH9590705.1"/>
    <property type="molecule type" value="Genomic_DNA"/>
</dbReference>
<keyword evidence="4 10" id="KW-0812">Transmembrane</keyword>
<dbReference type="InterPro" id="IPR002067">
    <property type="entry name" value="MCP"/>
</dbReference>
<protein>
    <submittedName>
        <fullName evidence="14">Solute carrier family 25 member 51</fullName>
    </submittedName>
    <submittedName>
        <fullName evidence="13">Zinc finger MYND domain-containing protein 15</fullName>
    </submittedName>
</protein>
<evidence type="ECO:0000256" key="10">
    <source>
        <dbReference type="PROSITE-ProRule" id="PRU00282"/>
    </source>
</evidence>
<dbReference type="OrthoDB" id="2139348at2759"/>
<comment type="subcellular location">
    <subcellularLocation>
        <location evidence="1">Mitochondrion inner membrane</location>
        <topology evidence="1">Multi-pass membrane protein</topology>
    </subcellularLocation>
</comment>
<keyword evidence="5" id="KW-0677">Repeat</keyword>
<accession>A0A095AXN6</accession>
<evidence type="ECO:0000256" key="9">
    <source>
        <dbReference type="ARBA" id="ARBA00023136"/>
    </source>
</evidence>
<evidence type="ECO:0000256" key="4">
    <source>
        <dbReference type="ARBA" id="ARBA00022692"/>
    </source>
</evidence>
<evidence type="ECO:0000256" key="6">
    <source>
        <dbReference type="ARBA" id="ARBA00022792"/>
    </source>
</evidence>
<dbReference type="Proteomes" id="UP000471633">
    <property type="component" value="Unassembled WGS sequence"/>
</dbReference>
<keyword evidence="6" id="KW-0999">Mitochondrion inner membrane</keyword>
<evidence type="ECO:0000256" key="2">
    <source>
        <dbReference type="ARBA" id="ARBA00006375"/>
    </source>
</evidence>
<reference evidence="13" key="2">
    <citation type="journal article" date="2019" name="Gigascience">
        <title>High-quality Schistosoma haematobium genome achieved by single-molecule and long-range sequencing.</title>
        <authorList>
            <person name="Stroehlein A.J."/>
            <person name="Korhonen P.K."/>
            <person name="Chong T.M."/>
            <person name="Lim Y.L."/>
            <person name="Chan K.G."/>
            <person name="Webster B."/>
            <person name="Rollinson D."/>
            <person name="Brindley P.J."/>
            <person name="Gasser R.B."/>
            <person name="Young N.D."/>
        </authorList>
    </citation>
    <scope>NUCLEOTIDE SEQUENCE</scope>
</reference>
<reference evidence="13" key="4">
    <citation type="journal article" date="2022" name="PLoS Pathog.">
        <title>Chromosome-level genome of Schistosoma haematobium underpins genome-wide explorations of molecular variation.</title>
        <authorList>
            <person name="Stroehlein A.J."/>
            <person name="Korhonen P.K."/>
            <person name="Lee V.V."/>
            <person name="Ralph S.A."/>
            <person name="Mentink-Kane M."/>
            <person name="You H."/>
            <person name="McManus D.P."/>
            <person name="Tchuente L.T."/>
            <person name="Stothard J.R."/>
            <person name="Kaur P."/>
            <person name="Dudchenko O."/>
            <person name="Aiden E.L."/>
            <person name="Yang B."/>
            <person name="Yang H."/>
            <person name="Emery A.M."/>
            <person name="Webster B.L."/>
            <person name="Brindley P.J."/>
            <person name="Rollinson D."/>
            <person name="Chang B.C.H."/>
            <person name="Gasser R.B."/>
            <person name="Young N.D."/>
        </authorList>
    </citation>
    <scope>NUCLEOTIDE SEQUENCE</scope>
</reference>
<feature type="transmembrane region" description="Helical" evidence="12">
    <location>
        <begin position="209"/>
        <end position="230"/>
    </location>
</feature>
<dbReference type="InterPro" id="IPR023395">
    <property type="entry name" value="MCP_dom_sf"/>
</dbReference>
<keyword evidence="8" id="KW-0496">Mitochondrion</keyword>
<dbReference type="EMBL" id="KL251205">
    <property type="protein sequence ID" value="KGB39446.1"/>
    <property type="molecule type" value="Genomic_DNA"/>
</dbReference>
<dbReference type="GeneID" id="75577076"/>